<keyword evidence="3" id="KW-0677">Repeat</keyword>
<dbReference type="InterPro" id="IPR050576">
    <property type="entry name" value="Cilia_flagella_integrity"/>
</dbReference>
<evidence type="ECO:0000256" key="5">
    <source>
        <dbReference type="ARBA" id="ARBA00023273"/>
    </source>
</evidence>
<dbReference type="SUPFAM" id="SSF52058">
    <property type="entry name" value="L domain-like"/>
    <property type="match status" value="1"/>
</dbReference>
<dbReference type="InterPro" id="IPR032675">
    <property type="entry name" value="LRR_dom_sf"/>
</dbReference>
<dbReference type="PANTHER" id="PTHR45973:SF9">
    <property type="entry name" value="LEUCINE-RICH REPEAT-CONTAINING PROTEIN 46"/>
    <property type="match status" value="1"/>
</dbReference>
<dbReference type="InterPro" id="IPR001611">
    <property type="entry name" value="Leu-rich_rpt"/>
</dbReference>
<proteinExistence type="predicted"/>
<evidence type="ECO:0000256" key="3">
    <source>
        <dbReference type="ARBA" id="ARBA00022737"/>
    </source>
</evidence>
<gene>
    <name evidence="7" type="ORF">TPC1_14643</name>
</gene>
<comment type="subcellular location">
    <subcellularLocation>
        <location evidence="1">Cell projection</location>
        <location evidence="1">Cilium</location>
    </subcellularLocation>
</comment>
<dbReference type="PROSITE" id="PS51450">
    <property type="entry name" value="LRR"/>
    <property type="match status" value="2"/>
</dbReference>
<dbReference type="PANTHER" id="PTHR45973">
    <property type="entry name" value="PROTEIN PHOSPHATASE 1 REGULATORY SUBUNIT SDS22-RELATED"/>
    <property type="match status" value="1"/>
</dbReference>
<dbReference type="Gene3D" id="3.80.10.10">
    <property type="entry name" value="Ribonuclease Inhibitor"/>
    <property type="match status" value="1"/>
</dbReference>
<accession>A0A146K8I3</accession>
<reference evidence="7" key="1">
    <citation type="submission" date="2015-07" db="EMBL/GenBank/DDBJ databases">
        <title>Adaptation to a free-living lifestyle via gene acquisitions in the diplomonad Trepomonas sp. PC1.</title>
        <authorList>
            <person name="Xu F."/>
            <person name="Jerlstrom-Hultqvist J."/>
            <person name="Kolisko M."/>
            <person name="Simpson A.G.B."/>
            <person name="Roger A.J."/>
            <person name="Svard S.G."/>
            <person name="Andersson J.O."/>
        </authorList>
    </citation>
    <scope>NUCLEOTIDE SEQUENCE</scope>
    <source>
        <strain evidence="7">PC1</strain>
    </source>
</reference>
<dbReference type="InterPro" id="IPR003591">
    <property type="entry name" value="Leu-rich_rpt_typical-subtyp"/>
</dbReference>
<organism evidence="7">
    <name type="scientific">Trepomonas sp. PC1</name>
    <dbReference type="NCBI Taxonomy" id="1076344"/>
    <lineage>
        <taxon>Eukaryota</taxon>
        <taxon>Metamonada</taxon>
        <taxon>Diplomonadida</taxon>
        <taxon>Hexamitidae</taxon>
        <taxon>Hexamitinae</taxon>
        <taxon>Trepomonas</taxon>
    </lineage>
</organism>
<feature type="compositionally biased region" description="Polar residues" evidence="6">
    <location>
        <begin position="304"/>
        <end position="319"/>
    </location>
</feature>
<evidence type="ECO:0000256" key="4">
    <source>
        <dbReference type="ARBA" id="ARBA00023069"/>
    </source>
</evidence>
<sequence>LKLNDLLKMLKQPSTQLNFDSISDVECIKQIKPEQLSGIDYITLENSSLKNLLPILQFPKLQKLVFTNCQIQNIGELQNLEQLGVPCVEFPLNKVKDVQCLTYNQRITSLGLQMNQIQFVSQVLGLSHLVFITELNLSKNLIKEIPDAILTLQQLEKLNLSQNSLSSIKQLPFLRNLTHLELQGNQISEIAEITQFHCQMFQILKFKQMQITNPVCLNQFYQKQILAFVTVNELDGVVVNNVQQKHQKPTAYDEKIKFYDKMRAQIINEGLQQAKLVQQIQNTLGSVSSQVYVETQNEKVFLQEQKSQSQRQLEPLNQETPKKKHQKSVQNLEKMPPIPVKIESPKIDTDLDLNIPVRSSRQVKKRKIKSSRNSESSQYEDVLIDDLEVETVEPKLQAVELEDSDKIQDQMKEMMGKLQNPKLKQLHDNVEILKERIEKMRQTGQKVYSEVKLMKIIEIQEKMMQIK</sequence>
<name>A0A146K8I3_9EUKA</name>
<evidence type="ECO:0000256" key="6">
    <source>
        <dbReference type="SAM" id="MobiDB-lite"/>
    </source>
</evidence>
<keyword evidence="2" id="KW-0433">Leucine-rich repeat</keyword>
<feature type="non-terminal residue" evidence="7">
    <location>
        <position position="1"/>
    </location>
</feature>
<dbReference type="AlphaFoldDB" id="A0A146K8I3"/>
<dbReference type="EMBL" id="GDID01003434">
    <property type="protein sequence ID" value="JAP93172.1"/>
    <property type="molecule type" value="Transcribed_RNA"/>
</dbReference>
<keyword evidence="5" id="KW-0966">Cell projection</keyword>
<dbReference type="SMART" id="SM00369">
    <property type="entry name" value="LRR_TYP"/>
    <property type="match status" value="2"/>
</dbReference>
<evidence type="ECO:0000313" key="7">
    <source>
        <dbReference type="EMBL" id="JAP93172.1"/>
    </source>
</evidence>
<evidence type="ECO:0000256" key="2">
    <source>
        <dbReference type="ARBA" id="ARBA00022614"/>
    </source>
</evidence>
<evidence type="ECO:0000256" key="1">
    <source>
        <dbReference type="ARBA" id="ARBA00004138"/>
    </source>
</evidence>
<feature type="region of interest" description="Disordered" evidence="6">
    <location>
        <begin position="304"/>
        <end position="331"/>
    </location>
</feature>
<protein>
    <submittedName>
        <fullName evidence="7">Leucine rich repeats-containing protein</fullName>
    </submittedName>
</protein>
<keyword evidence="4" id="KW-0969">Cilium</keyword>
<dbReference type="Pfam" id="PF13855">
    <property type="entry name" value="LRR_8"/>
    <property type="match status" value="1"/>
</dbReference>